<proteinExistence type="predicted"/>
<dbReference type="EMBL" id="SGWZ01000003">
    <property type="protein sequence ID" value="RZS69743.1"/>
    <property type="molecule type" value="Genomic_DNA"/>
</dbReference>
<dbReference type="AlphaFoldDB" id="A0A171KNG0"/>
<name>A0A171KNG0_9BURK</name>
<dbReference type="Pfam" id="PF05437">
    <property type="entry name" value="AzlD"/>
    <property type="match status" value="1"/>
</dbReference>
<keyword evidence="4" id="KW-1185">Reference proteome</keyword>
<dbReference type="InterPro" id="IPR008407">
    <property type="entry name" value="Brnchd-chn_aa_trnsp_AzlD"/>
</dbReference>
<reference evidence="2 4" key="1">
    <citation type="submission" date="2015-04" db="EMBL/GenBank/DDBJ databases">
        <title>Genome sequence of Kerstersia gyiorum CG1.</title>
        <authorList>
            <person name="Greninger A.L."/>
            <person name="Kozyreva V."/>
            <person name="Chaturvedi V."/>
        </authorList>
    </citation>
    <scope>NUCLEOTIDE SEQUENCE [LARGE SCALE GENOMIC DNA]</scope>
    <source>
        <strain evidence="2 4">CG1</strain>
    </source>
</reference>
<dbReference type="EMBL" id="LBNE01000015">
    <property type="protein sequence ID" value="KKO70427.1"/>
    <property type="molecule type" value="Genomic_DNA"/>
</dbReference>
<dbReference type="STRING" id="206506.AAV32_16280"/>
<evidence type="ECO:0000313" key="2">
    <source>
        <dbReference type="EMBL" id="KKO70427.1"/>
    </source>
</evidence>
<gene>
    <name evidence="2" type="ORF">AAV32_16280</name>
    <name evidence="3" type="ORF">EV679_2350</name>
</gene>
<feature type="transmembrane region" description="Helical" evidence="1">
    <location>
        <begin position="76"/>
        <end position="105"/>
    </location>
</feature>
<keyword evidence="1" id="KW-0472">Membrane</keyword>
<organism evidence="2 4">
    <name type="scientific">Kerstersia gyiorum</name>
    <dbReference type="NCBI Taxonomy" id="206506"/>
    <lineage>
        <taxon>Bacteria</taxon>
        <taxon>Pseudomonadati</taxon>
        <taxon>Pseudomonadota</taxon>
        <taxon>Betaproteobacteria</taxon>
        <taxon>Burkholderiales</taxon>
        <taxon>Alcaligenaceae</taxon>
        <taxon>Kerstersia</taxon>
    </lineage>
</organism>
<evidence type="ECO:0000313" key="4">
    <source>
        <dbReference type="Proteomes" id="UP000078084"/>
    </source>
</evidence>
<protein>
    <submittedName>
        <fullName evidence="3">Branched-subunit amino acid transport protein</fullName>
    </submittedName>
    <submittedName>
        <fullName evidence="2">Membrane protein</fullName>
    </submittedName>
</protein>
<accession>A0A171KNG0</accession>
<dbReference type="Proteomes" id="UP000292039">
    <property type="component" value="Unassembled WGS sequence"/>
</dbReference>
<evidence type="ECO:0000313" key="3">
    <source>
        <dbReference type="EMBL" id="RZS69743.1"/>
    </source>
</evidence>
<evidence type="ECO:0000256" key="1">
    <source>
        <dbReference type="SAM" id="Phobius"/>
    </source>
</evidence>
<evidence type="ECO:0000313" key="5">
    <source>
        <dbReference type="Proteomes" id="UP000292039"/>
    </source>
</evidence>
<keyword evidence="1" id="KW-1133">Transmembrane helix</keyword>
<dbReference type="Proteomes" id="UP000078084">
    <property type="component" value="Unassembled WGS sequence"/>
</dbReference>
<reference evidence="3 5" key="2">
    <citation type="submission" date="2019-02" db="EMBL/GenBank/DDBJ databases">
        <title>Genomic Encyclopedia of Type Strains, Phase IV (KMG-IV): sequencing the most valuable type-strain genomes for metagenomic binning, comparative biology and taxonomic classification.</title>
        <authorList>
            <person name="Goeker M."/>
        </authorList>
    </citation>
    <scope>NUCLEOTIDE SEQUENCE [LARGE SCALE GENOMIC DNA]</scope>
    <source>
        <strain evidence="3 5">DSM 16618</strain>
    </source>
</reference>
<feature type="transmembrane region" description="Helical" evidence="1">
    <location>
        <begin position="6"/>
        <end position="23"/>
    </location>
</feature>
<sequence length="110" mass="11921">MENVPASYAYGVIAVLVLCSLISRSGYMLFGDRLPLPDTVRQALRYAPAAALTAIIVPELLPWAQGQGPVLDVRLFAGLAGIAIFLWTRNTVYMILGGMVALWGLRALFL</sequence>
<comment type="caution">
    <text evidence="2">The sequence shown here is derived from an EMBL/GenBank/DDBJ whole genome shotgun (WGS) entry which is preliminary data.</text>
</comment>
<keyword evidence="1" id="KW-0812">Transmembrane</keyword>